<dbReference type="EMBL" id="CAJOBI010351301">
    <property type="protein sequence ID" value="CAF5221380.1"/>
    <property type="molecule type" value="Genomic_DNA"/>
</dbReference>
<dbReference type="Proteomes" id="UP000676336">
    <property type="component" value="Unassembled WGS sequence"/>
</dbReference>
<comment type="caution">
    <text evidence="1">The sequence shown here is derived from an EMBL/GenBank/DDBJ whole genome shotgun (WGS) entry which is preliminary data.</text>
</comment>
<reference evidence="1" key="1">
    <citation type="submission" date="2021-02" db="EMBL/GenBank/DDBJ databases">
        <authorList>
            <person name="Nowell W R."/>
        </authorList>
    </citation>
    <scope>NUCLEOTIDE SEQUENCE</scope>
</reference>
<dbReference type="EMBL" id="CAJNRG010016942">
    <property type="protein sequence ID" value="CAF2213596.1"/>
    <property type="molecule type" value="Genomic_DNA"/>
</dbReference>
<sequence>MKSEQLDNRLETEASSYLLLSTDDYAKNLSVYKNLCESFGSK</sequence>
<evidence type="ECO:0000313" key="3">
    <source>
        <dbReference type="Proteomes" id="UP000663887"/>
    </source>
</evidence>
<accession>A0A816ZVQ3</accession>
<dbReference type="Proteomes" id="UP000663887">
    <property type="component" value="Unassembled WGS sequence"/>
</dbReference>
<feature type="non-terminal residue" evidence="1">
    <location>
        <position position="42"/>
    </location>
</feature>
<evidence type="ECO:0000313" key="2">
    <source>
        <dbReference type="EMBL" id="CAF5221380.1"/>
    </source>
</evidence>
<organism evidence="1 3">
    <name type="scientific">Rotaria magnacalcarata</name>
    <dbReference type="NCBI Taxonomy" id="392030"/>
    <lineage>
        <taxon>Eukaryota</taxon>
        <taxon>Metazoa</taxon>
        <taxon>Spiralia</taxon>
        <taxon>Gnathifera</taxon>
        <taxon>Rotifera</taxon>
        <taxon>Eurotatoria</taxon>
        <taxon>Bdelloidea</taxon>
        <taxon>Philodinida</taxon>
        <taxon>Philodinidae</taxon>
        <taxon>Rotaria</taxon>
    </lineage>
</organism>
<protein>
    <submittedName>
        <fullName evidence="1">Uncharacterized protein</fullName>
    </submittedName>
</protein>
<evidence type="ECO:0000313" key="1">
    <source>
        <dbReference type="EMBL" id="CAF2213596.1"/>
    </source>
</evidence>
<gene>
    <name evidence="2" type="ORF">SMN809_LOCUS82331</name>
    <name evidence="1" type="ORF">XDN619_LOCUS33419</name>
</gene>
<name>A0A816ZVQ3_9BILA</name>
<dbReference type="AlphaFoldDB" id="A0A816ZVQ3"/>
<proteinExistence type="predicted"/>